<comment type="caution">
    <text evidence="1">The sequence shown here is derived from an EMBL/GenBank/DDBJ whole genome shotgun (WGS) entry which is preliminary data.</text>
</comment>
<gene>
    <name evidence="1" type="ORF">AAHA92_34110</name>
</gene>
<reference evidence="1 2" key="1">
    <citation type="submission" date="2024-06" db="EMBL/GenBank/DDBJ databases">
        <title>A chromosome level genome sequence of Diviner's sage (Salvia divinorum).</title>
        <authorList>
            <person name="Ford S.A."/>
            <person name="Ro D.-K."/>
            <person name="Ness R.W."/>
            <person name="Phillips M.A."/>
        </authorList>
    </citation>
    <scope>NUCLEOTIDE SEQUENCE [LARGE SCALE GENOMIC DNA]</scope>
    <source>
        <strain evidence="1">SAF-2024a</strain>
        <tissue evidence="1">Leaf</tissue>
    </source>
</reference>
<proteinExistence type="predicted"/>
<dbReference type="Proteomes" id="UP001567538">
    <property type="component" value="Unassembled WGS sequence"/>
</dbReference>
<organism evidence="1 2">
    <name type="scientific">Salvia divinorum</name>
    <name type="common">Maria pastora</name>
    <name type="synonym">Diviner's sage</name>
    <dbReference type="NCBI Taxonomy" id="28513"/>
    <lineage>
        <taxon>Eukaryota</taxon>
        <taxon>Viridiplantae</taxon>
        <taxon>Streptophyta</taxon>
        <taxon>Embryophyta</taxon>
        <taxon>Tracheophyta</taxon>
        <taxon>Spermatophyta</taxon>
        <taxon>Magnoliopsida</taxon>
        <taxon>eudicotyledons</taxon>
        <taxon>Gunneridae</taxon>
        <taxon>Pentapetalae</taxon>
        <taxon>asterids</taxon>
        <taxon>lamiids</taxon>
        <taxon>Lamiales</taxon>
        <taxon>Lamiaceae</taxon>
        <taxon>Nepetoideae</taxon>
        <taxon>Mentheae</taxon>
        <taxon>Salviinae</taxon>
        <taxon>Salvia</taxon>
        <taxon>Salvia subgen. Calosphace</taxon>
    </lineage>
</organism>
<dbReference type="AlphaFoldDB" id="A0ABD1FGP7"/>
<name>A0ABD1FGP7_SALDI</name>
<protein>
    <submittedName>
        <fullName evidence="1">Uncharacterized protein</fullName>
    </submittedName>
</protein>
<accession>A0ABD1FGP7</accession>
<keyword evidence="2" id="KW-1185">Reference proteome</keyword>
<sequence length="67" mass="7835">MTKNIEDASEPYVSLNWQENQRHLNRTRVHADMRSQVLYLVFKNLIHSPQLNTRVSEQCGHSSKKGL</sequence>
<dbReference type="EMBL" id="JBEAFC010000016">
    <property type="protein sequence ID" value="KAL1531014.1"/>
    <property type="molecule type" value="Genomic_DNA"/>
</dbReference>
<evidence type="ECO:0000313" key="2">
    <source>
        <dbReference type="Proteomes" id="UP001567538"/>
    </source>
</evidence>
<evidence type="ECO:0000313" key="1">
    <source>
        <dbReference type="EMBL" id="KAL1531014.1"/>
    </source>
</evidence>